<protein>
    <submittedName>
        <fullName evidence="1">Uncharacterized protein</fullName>
    </submittedName>
</protein>
<evidence type="ECO:0000313" key="1">
    <source>
        <dbReference type="EMBL" id="MFK9093083.1"/>
    </source>
</evidence>
<gene>
    <name evidence="1" type="ORF">ACJEBI_16550</name>
</gene>
<evidence type="ECO:0000313" key="2">
    <source>
        <dbReference type="Proteomes" id="UP001623041"/>
    </source>
</evidence>
<dbReference type="RefSeq" id="WP_406581632.1">
    <property type="nucleotide sequence ID" value="NZ_JBJHQH010000012.1"/>
</dbReference>
<name>A0ABW8RIF9_9BACI</name>
<reference evidence="1 2" key="1">
    <citation type="submission" date="2024-11" db="EMBL/GenBank/DDBJ databases">
        <authorList>
            <person name="Lucas J.A."/>
        </authorList>
    </citation>
    <scope>NUCLEOTIDE SEQUENCE [LARGE SCALE GENOMIC DNA]</scope>
    <source>
        <strain evidence="1 2">Z 5.4</strain>
    </source>
</reference>
<dbReference type="EMBL" id="JBJHQH010000012">
    <property type="protein sequence ID" value="MFK9093083.1"/>
    <property type="molecule type" value="Genomic_DNA"/>
</dbReference>
<dbReference type="Proteomes" id="UP001623041">
    <property type="component" value="Unassembled WGS sequence"/>
</dbReference>
<accession>A0ABW8RIF9</accession>
<organism evidence="1 2">
    <name type="scientific">Bacillus salipaludis</name>
    <dbReference type="NCBI Taxonomy" id="2547811"/>
    <lineage>
        <taxon>Bacteria</taxon>
        <taxon>Bacillati</taxon>
        <taxon>Bacillota</taxon>
        <taxon>Bacilli</taxon>
        <taxon>Bacillales</taxon>
        <taxon>Bacillaceae</taxon>
        <taxon>Bacillus</taxon>
    </lineage>
</organism>
<keyword evidence="2" id="KW-1185">Reference proteome</keyword>
<sequence length="40" mass="4865">MSNRDKNFGLLDELDHRMNRIQNLCGEMQELAFRNESYLY</sequence>
<proteinExistence type="predicted"/>
<comment type="caution">
    <text evidence="1">The sequence shown here is derived from an EMBL/GenBank/DDBJ whole genome shotgun (WGS) entry which is preliminary data.</text>
</comment>